<evidence type="ECO:0000313" key="12">
    <source>
        <dbReference type="Proteomes" id="UP000284243"/>
    </source>
</evidence>
<accession>A0A1Y3XZV7</accession>
<dbReference type="GO" id="GO:0006352">
    <property type="term" value="P:DNA-templated transcription initiation"/>
    <property type="evidence" value="ECO:0007669"/>
    <property type="project" value="InterPro"/>
</dbReference>
<dbReference type="SUPFAM" id="SSF88659">
    <property type="entry name" value="Sigma3 and sigma4 domains of RNA polymerase sigma factors"/>
    <property type="match status" value="1"/>
</dbReference>
<dbReference type="Proteomes" id="UP001199750">
    <property type="component" value="Unassembled WGS sequence"/>
</dbReference>
<dbReference type="NCBIfam" id="TIGR02985">
    <property type="entry name" value="Sig70_bacteroi1"/>
    <property type="match status" value="1"/>
</dbReference>
<comment type="similarity">
    <text evidence="1">Belongs to the sigma-70 factor family. ECF subfamily.</text>
</comment>
<evidence type="ECO:0000256" key="2">
    <source>
        <dbReference type="ARBA" id="ARBA00023015"/>
    </source>
</evidence>
<dbReference type="GO" id="GO:0003677">
    <property type="term" value="F:DNA binding"/>
    <property type="evidence" value="ECO:0007669"/>
    <property type="project" value="InterPro"/>
</dbReference>
<reference evidence="6" key="2">
    <citation type="submission" date="2022-01" db="EMBL/GenBank/DDBJ databases">
        <title>Collection of gut derived symbiotic bacterial strains cultured from healthy donors.</title>
        <authorList>
            <person name="Lin H."/>
            <person name="Kohout C."/>
            <person name="Waligurski E."/>
            <person name="Pamer E.G."/>
        </authorList>
    </citation>
    <scope>NUCLEOTIDE SEQUENCE</scope>
    <source>
        <strain evidence="6">DFI.1.149</strain>
    </source>
</reference>
<dbReference type="InterPro" id="IPR039425">
    <property type="entry name" value="RNA_pol_sigma-70-like"/>
</dbReference>
<evidence type="ECO:0000313" key="6">
    <source>
        <dbReference type="EMBL" id="MCG4960090.1"/>
    </source>
</evidence>
<organism evidence="10 13">
    <name type="scientific">Odoribacter splanchnicus</name>
    <dbReference type="NCBI Taxonomy" id="28118"/>
    <lineage>
        <taxon>Bacteria</taxon>
        <taxon>Pseudomonadati</taxon>
        <taxon>Bacteroidota</taxon>
        <taxon>Bacteroidia</taxon>
        <taxon>Bacteroidales</taxon>
        <taxon>Odoribacteraceae</taxon>
        <taxon>Odoribacter</taxon>
    </lineage>
</organism>
<dbReference type="Pfam" id="PF04542">
    <property type="entry name" value="Sigma70_r2"/>
    <property type="match status" value="1"/>
</dbReference>
<evidence type="ECO:0000313" key="9">
    <source>
        <dbReference type="EMBL" id="RGV19440.1"/>
    </source>
</evidence>
<evidence type="ECO:0000313" key="13">
    <source>
        <dbReference type="Proteomes" id="UP000284434"/>
    </source>
</evidence>
<evidence type="ECO:0000313" key="10">
    <source>
        <dbReference type="EMBL" id="RGY03797.1"/>
    </source>
</evidence>
<keyword evidence="4" id="KW-0804">Transcription</keyword>
<evidence type="ECO:0000313" key="11">
    <source>
        <dbReference type="Proteomes" id="UP000283426"/>
    </source>
</evidence>
<dbReference type="SUPFAM" id="SSF88946">
    <property type="entry name" value="Sigma2 domain of RNA polymerase sigma factors"/>
    <property type="match status" value="1"/>
</dbReference>
<evidence type="ECO:0000259" key="5">
    <source>
        <dbReference type="SMART" id="SM00421"/>
    </source>
</evidence>
<name>A0A1Y3XZV7_9BACT</name>
<protein>
    <submittedName>
        <fullName evidence="10">RNA polymerase sigma-70 factor</fullName>
    </submittedName>
</protein>
<gene>
    <name evidence="9" type="ORF">DWW24_18390</name>
    <name evidence="8" type="ORF">DWW57_13345</name>
    <name evidence="10" type="ORF">DXA53_17710</name>
    <name evidence="6" type="ORF">L0P03_09540</name>
    <name evidence="7" type="ORF">PN645_12185</name>
</gene>
<dbReference type="Proteomes" id="UP001212263">
    <property type="component" value="Unassembled WGS sequence"/>
</dbReference>
<dbReference type="InterPro" id="IPR014327">
    <property type="entry name" value="RNA_pol_sigma70_bacteroid"/>
</dbReference>
<reference evidence="11 12" key="1">
    <citation type="submission" date="2018-08" db="EMBL/GenBank/DDBJ databases">
        <title>A genome reference for cultivated species of the human gut microbiota.</title>
        <authorList>
            <person name="Zou Y."/>
            <person name="Xue W."/>
            <person name="Luo G."/>
        </authorList>
    </citation>
    <scope>NUCLEOTIDE SEQUENCE [LARGE SCALE GENOMIC DNA]</scope>
    <source>
        <strain evidence="9 11">AF14-6AC</strain>
        <strain evidence="8 12">AF16-14</strain>
        <strain evidence="10 13">OF03-11</strain>
    </source>
</reference>
<dbReference type="PANTHER" id="PTHR43133:SF46">
    <property type="entry name" value="RNA POLYMERASE SIGMA-70 FACTOR ECF SUBFAMILY"/>
    <property type="match status" value="1"/>
</dbReference>
<dbReference type="InterPro" id="IPR036388">
    <property type="entry name" value="WH-like_DNA-bd_sf"/>
</dbReference>
<dbReference type="PRINTS" id="PR00038">
    <property type="entry name" value="HTHLUXR"/>
</dbReference>
<dbReference type="GeneID" id="61273560"/>
<comment type="caution">
    <text evidence="10">The sequence shown here is derived from an EMBL/GenBank/DDBJ whole genome shotgun (WGS) entry which is preliminary data.</text>
</comment>
<evidence type="ECO:0000313" key="8">
    <source>
        <dbReference type="EMBL" id="RGU55187.1"/>
    </source>
</evidence>
<dbReference type="InterPro" id="IPR014284">
    <property type="entry name" value="RNA_pol_sigma-70_dom"/>
</dbReference>
<dbReference type="EMBL" id="JAQMRD010000015">
    <property type="protein sequence ID" value="MDB9223761.1"/>
    <property type="molecule type" value="Genomic_DNA"/>
</dbReference>
<dbReference type="Gene3D" id="1.10.10.10">
    <property type="entry name" value="Winged helix-like DNA-binding domain superfamily/Winged helix DNA-binding domain"/>
    <property type="match status" value="1"/>
</dbReference>
<dbReference type="InterPro" id="IPR007627">
    <property type="entry name" value="RNA_pol_sigma70_r2"/>
</dbReference>
<feature type="domain" description="HTH luxR-type" evidence="5">
    <location>
        <begin position="124"/>
        <end position="183"/>
    </location>
</feature>
<dbReference type="AlphaFoldDB" id="A0A1Y3XZV7"/>
<reference evidence="7" key="3">
    <citation type="submission" date="2023-01" db="EMBL/GenBank/DDBJ databases">
        <title>Human gut microbiome strain richness.</title>
        <authorList>
            <person name="Chen-Liaw A."/>
        </authorList>
    </citation>
    <scope>NUCLEOTIDE SEQUENCE</scope>
    <source>
        <strain evidence="7">RTP21484st1_B7_RTP21484_190118</strain>
    </source>
</reference>
<dbReference type="InterPro" id="IPR000792">
    <property type="entry name" value="Tscrpt_reg_LuxR_C"/>
</dbReference>
<dbReference type="RefSeq" id="WP_013610655.1">
    <property type="nucleotide sequence ID" value="NZ_CABJFF010000005.1"/>
</dbReference>
<evidence type="ECO:0000256" key="3">
    <source>
        <dbReference type="ARBA" id="ARBA00023082"/>
    </source>
</evidence>
<dbReference type="SMART" id="SM00421">
    <property type="entry name" value="HTH_LUXR"/>
    <property type="match status" value="1"/>
</dbReference>
<dbReference type="Proteomes" id="UP000284243">
    <property type="component" value="Unassembled WGS sequence"/>
</dbReference>
<dbReference type="CDD" id="cd06171">
    <property type="entry name" value="Sigma70_r4"/>
    <property type="match status" value="1"/>
</dbReference>
<dbReference type="PANTHER" id="PTHR43133">
    <property type="entry name" value="RNA POLYMERASE ECF-TYPE SIGMA FACTO"/>
    <property type="match status" value="1"/>
</dbReference>
<proteinExistence type="inferred from homology"/>
<dbReference type="InterPro" id="IPR013324">
    <property type="entry name" value="RNA_pol_sigma_r3/r4-like"/>
</dbReference>
<dbReference type="NCBIfam" id="TIGR02937">
    <property type="entry name" value="sigma70-ECF"/>
    <property type="match status" value="1"/>
</dbReference>
<evidence type="ECO:0000256" key="1">
    <source>
        <dbReference type="ARBA" id="ARBA00010641"/>
    </source>
</evidence>
<dbReference type="InterPro" id="IPR013325">
    <property type="entry name" value="RNA_pol_sigma_r2"/>
</dbReference>
<dbReference type="EMBL" id="QSCO01000032">
    <property type="protein sequence ID" value="RGY03797.1"/>
    <property type="molecule type" value="Genomic_DNA"/>
</dbReference>
<dbReference type="Proteomes" id="UP000283426">
    <property type="component" value="Unassembled WGS sequence"/>
</dbReference>
<dbReference type="EMBL" id="QRYC01000020">
    <property type="protein sequence ID" value="RGU55187.1"/>
    <property type="molecule type" value="Genomic_DNA"/>
</dbReference>
<sequence>MDASRILEAVNEKKEELWQEVFGCYYAALCSYAGRLVQDPVIAEDLVQDILLYVWNGERKFLQIDELTNYLYRAVYNRSMMWLRREKCKSRHLNRLMLENDPESDEMFMATVREELLRQLYLYIDELPSEQRKVIRLSIDGLSVNEIAEKLGISVNTVKTHKKRSFKQLRGKMRGDASVFWLAFFLS</sequence>
<dbReference type="InterPro" id="IPR013249">
    <property type="entry name" value="RNA_pol_sigma70_r4_t2"/>
</dbReference>
<dbReference type="Proteomes" id="UP000284434">
    <property type="component" value="Unassembled WGS sequence"/>
</dbReference>
<dbReference type="Gene3D" id="1.10.1740.10">
    <property type="match status" value="1"/>
</dbReference>
<evidence type="ECO:0000256" key="4">
    <source>
        <dbReference type="ARBA" id="ARBA00023163"/>
    </source>
</evidence>
<dbReference type="EMBL" id="JAKNDN010000016">
    <property type="protein sequence ID" value="MCG4960090.1"/>
    <property type="molecule type" value="Genomic_DNA"/>
</dbReference>
<dbReference type="GO" id="GO:0016987">
    <property type="term" value="F:sigma factor activity"/>
    <property type="evidence" value="ECO:0007669"/>
    <property type="project" value="UniProtKB-KW"/>
</dbReference>
<dbReference type="Pfam" id="PF08281">
    <property type="entry name" value="Sigma70_r4_2"/>
    <property type="match status" value="1"/>
</dbReference>
<dbReference type="EMBL" id="QRYW01000050">
    <property type="protein sequence ID" value="RGV19440.1"/>
    <property type="molecule type" value="Genomic_DNA"/>
</dbReference>
<keyword evidence="2" id="KW-0805">Transcription regulation</keyword>
<keyword evidence="3" id="KW-0731">Sigma factor</keyword>
<evidence type="ECO:0000313" key="7">
    <source>
        <dbReference type="EMBL" id="MDB9223761.1"/>
    </source>
</evidence>